<keyword evidence="16" id="KW-1185">Reference proteome</keyword>
<evidence type="ECO:0000256" key="13">
    <source>
        <dbReference type="SAM" id="MobiDB-lite"/>
    </source>
</evidence>
<evidence type="ECO:0000256" key="12">
    <source>
        <dbReference type="PROSITE-ProRule" id="PRU00042"/>
    </source>
</evidence>
<dbReference type="InterPro" id="IPR036236">
    <property type="entry name" value="Znf_C2H2_sf"/>
</dbReference>
<dbReference type="FunFam" id="3.30.160.60:FF:000014">
    <property type="entry name" value="Transcription factor Sp3"/>
    <property type="match status" value="1"/>
</dbReference>
<comment type="similarity">
    <text evidence="11">Belongs to the Sp1 C2H2-type zinc-finger protein family.</text>
</comment>
<evidence type="ECO:0000256" key="9">
    <source>
        <dbReference type="ARBA" id="ARBA00023163"/>
    </source>
</evidence>
<dbReference type="SMART" id="SM00355">
    <property type="entry name" value="ZnF_C2H2"/>
    <property type="match status" value="3"/>
</dbReference>
<dbReference type="SUPFAM" id="SSF57667">
    <property type="entry name" value="beta-beta-alpha zinc fingers"/>
    <property type="match status" value="1"/>
</dbReference>
<keyword evidence="5" id="KW-0862">Zinc</keyword>
<keyword evidence="8" id="KW-0010">Activator</keyword>
<dbReference type="PROSITE" id="PS00028">
    <property type="entry name" value="ZINC_FINGER_C2H2_1"/>
    <property type="match status" value="3"/>
</dbReference>
<evidence type="ECO:0000256" key="7">
    <source>
        <dbReference type="ARBA" id="ARBA00023125"/>
    </source>
</evidence>
<reference evidence="15" key="1">
    <citation type="journal article" date="2021" name="Evol. Appl.">
        <title>The genome of the Pyrenean desman and the effects of bottlenecks and inbreeding on the genomic landscape of an endangered species.</title>
        <authorList>
            <person name="Escoda L."/>
            <person name="Castresana J."/>
        </authorList>
    </citation>
    <scope>NUCLEOTIDE SEQUENCE</scope>
    <source>
        <strain evidence="15">IBE-C5619</strain>
    </source>
</reference>
<keyword evidence="3" id="KW-0677">Repeat</keyword>
<evidence type="ECO:0000256" key="8">
    <source>
        <dbReference type="ARBA" id="ARBA00023159"/>
    </source>
</evidence>
<dbReference type="GO" id="GO:0005634">
    <property type="term" value="C:nucleus"/>
    <property type="evidence" value="ECO:0007669"/>
    <property type="project" value="UniProtKB-SubCell"/>
</dbReference>
<keyword evidence="4 12" id="KW-0863">Zinc-finger</keyword>
<accession>A0A8J6DRQ2</accession>
<dbReference type="PANTHER" id="PTHR23235">
    <property type="entry name" value="KRUEPPEL-LIKE TRANSCRIPTION FACTOR"/>
    <property type="match status" value="1"/>
</dbReference>
<dbReference type="GO" id="GO:0000981">
    <property type="term" value="F:DNA-binding transcription factor activity, RNA polymerase II-specific"/>
    <property type="evidence" value="ECO:0007669"/>
    <property type="project" value="TreeGrafter"/>
</dbReference>
<evidence type="ECO:0000256" key="5">
    <source>
        <dbReference type="ARBA" id="ARBA00022833"/>
    </source>
</evidence>
<evidence type="ECO:0000256" key="11">
    <source>
        <dbReference type="ARBA" id="ARBA00038409"/>
    </source>
</evidence>
<feature type="domain" description="C2H2-type" evidence="14">
    <location>
        <begin position="141"/>
        <end position="170"/>
    </location>
</feature>
<evidence type="ECO:0000256" key="2">
    <source>
        <dbReference type="ARBA" id="ARBA00022723"/>
    </source>
</evidence>
<gene>
    <name evidence="15" type="ORF">J0S82_002432</name>
</gene>
<sequence>MSSIREYTFKTLKRWSCKYEVSLKSLQRTSHTSELDLFILFISGDHGAQLGLHGPGGDGIHDDTAGGEEGENSPDPQPQAGRRNRREACTCPYCKDSEGRGSGDPGKKKQHICHIQGCGKVYGKTSHLRAHLRWHTGERPFICNWSYCGKRFTRSDELQRHKRTHTGEKKFACPECPKRFMRSDHLSKHIKTHQNKKGGPGVALSVGTLPLDSGAGSEGSGTATPSALITTNMVAMEAICPEGIARLANSGINVMQVADLQSINISGNGF</sequence>
<organism evidence="15 16">
    <name type="scientific">Galemys pyrenaicus</name>
    <name type="common">Iberian desman</name>
    <name type="synonym">Pyrenean desman</name>
    <dbReference type="NCBI Taxonomy" id="202257"/>
    <lineage>
        <taxon>Eukaryota</taxon>
        <taxon>Metazoa</taxon>
        <taxon>Chordata</taxon>
        <taxon>Craniata</taxon>
        <taxon>Vertebrata</taxon>
        <taxon>Euteleostomi</taxon>
        <taxon>Mammalia</taxon>
        <taxon>Eutheria</taxon>
        <taxon>Laurasiatheria</taxon>
        <taxon>Eulipotyphla</taxon>
        <taxon>Talpidae</taxon>
        <taxon>Galemys</taxon>
    </lineage>
</organism>
<evidence type="ECO:0000313" key="15">
    <source>
        <dbReference type="EMBL" id="KAG8518331.1"/>
    </source>
</evidence>
<evidence type="ECO:0000313" key="16">
    <source>
        <dbReference type="Proteomes" id="UP000700334"/>
    </source>
</evidence>
<name>A0A8J6DRQ2_GALPY</name>
<evidence type="ECO:0000256" key="6">
    <source>
        <dbReference type="ARBA" id="ARBA00023015"/>
    </source>
</evidence>
<evidence type="ECO:0000259" key="14">
    <source>
        <dbReference type="PROSITE" id="PS50157"/>
    </source>
</evidence>
<dbReference type="Proteomes" id="UP000700334">
    <property type="component" value="Unassembled WGS sequence"/>
</dbReference>
<dbReference type="GO" id="GO:0000978">
    <property type="term" value="F:RNA polymerase II cis-regulatory region sequence-specific DNA binding"/>
    <property type="evidence" value="ECO:0007669"/>
    <property type="project" value="TreeGrafter"/>
</dbReference>
<keyword evidence="10" id="KW-0539">Nucleus</keyword>
<proteinExistence type="inferred from homology"/>
<dbReference type="FunFam" id="3.30.160.60:FF:000026">
    <property type="entry name" value="Transcription factor Sp3"/>
    <property type="match status" value="1"/>
</dbReference>
<dbReference type="PROSITE" id="PS50157">
    <property type="entry name" value="ZINC_FINGER_C2H2_2"/>
    <property type="match status" value="3"/>
</dbReference>
<keyword evidence="6" id="KW-0805">Transcription regulation</keyword>
<evidence type="ECO:0000256" key="1">
    <source>
        <dbReference type="ARBA" id="ARBA00004123"/>
    </source>
</evidence>
<keyword evidence="9" id="KW-0804">Transcription</keyword>
<dbReference type="PANTHER" id="PTHR23235:SF16">
    <property type="entry name" value="TRANSCRIPTION FACTOR SP1"/>
    <property type="match status" value="1"/>
</dbReference>
<dbReference type="Gene3D" id="3.30.160.60">
    <property type="entry name" value="Classic Zinc Finger"/>
    <property type="match status" value="3"/>
</dbReference>
<evidence type="ECO:0000256" key="3">
    <source>
        <dbReference type="ARBA" id="ARBA00022737"/>
    </source>
</evidence>
<feature type="domain" description="C2H2-type" evidence="14">
    <location>
        <begin position="111"/>
        <end position="140"/>
    </location>
</feature>
<feature type="domain" description="C2H2-type" evidence="14">
    <location>
        <begin position="171"/>
        <end position="198"/>
    </location>
</feature>
<dbReference type="EMBL" id="JAGFMF010011636">
    <property type="protein sequence ID" value="KAG8518331.1"/>
    <property type="molecule type" value="Genomic_DNA"/>
</dbReference>
<dbReference type="AlphaFoldDB" id="A0A8J6DRQ2"/>
<comment type="caution">
    <text evidence="15">The sequence shown here is derived from an EMBL/GenBank/DDBJ whole genome shotgun (WGS) entry which is preliminary data.</text>
</comment>
<protein>
    <submittedName>
        <fullName evidence="15">Transcription factor Sp1</fullName>
    </submittedName>
</protein>
<evidence type="ECO:0000256" key="10">
    <source>
        <dbReference type="ARBA" id="ARBA00023242"/>
    </source>
</evidence>
<keyword evidence="7" id="KW-0238">DNA-binding</keyword>
<dbReference type="GO" id="GO:0008270">
    <property type="term" value="F:zinc ion binding"/>
    <property type="evidence" value="ECO:0007669"/>
    <property type="project" value="UniProtKB-KW"/>
</dbReference>
<dbReference type="Pfam" id="PF00096">
    <property type="entry name" value="zf-C2H2"/>
    <property type="match status" value="3"/>
</dbReference>
<dbReference type="FunFam" id="3.30.160.60:FF:000061">
    <property type="entry name" value="Transcription factor Sp3"/>
    <property type="match status" value="1"/>
</dbReference>
<feature type="region of interest" description="Disordered" evidence="13">
    <location>
        <begin position="52"/>
        <end position="84"/>
    </location>
</feature>
<evidence type="ECO:0000256" key="4">
    <source>
        <dbReference type="ARBA" id="ARBA00022771"/>
    </source>
</evidence>
<dbReference type="OrthoDB" id="9664503at2759"/>
<dbReference type="InterPro" id="IPR013087">
    <property type="entry name" value="Znf_C2H2_type"/>
</dbReference>
<comment type="subcellular location">
    <subcellularLocation>
        <location evidence="1">Nucleus</location>
    </subcellularLocation>
</comment>
<keyword evidence="2" id="KW-0479">Metal-binding</keyword>